<evidence type="ECO:0000313" key="2">
    <source>
        <dbReference type="EMBL" id="QNO17681.1"/>
    </source>
</evidence>
<keyword evidence="3" id="KW-1185">Reference proteome</keyword>
<accession>A0A7G9WG69</accession>
<dbReference type="AlphaFoldDB" id="A0A7G9WG69"/>
<feature type="transmembrane region" description="Helical" evidence="1">
    <location>
        <begin position="117"/>
        <end position="137"/>
    </location>
</feature>
<evidence type="ECO:0000313" key="3">
    <source>
        <dbReference type="Proteomes" id="UP000516046"/>
    </source>
</evidence>
<dbReference type="EMBL" id="CP060696">
    <property type="protein sequence ID" value="QNO17681.1"/>
    <property type="molecule type" value="Genomic_DNA"/>
</dbReference>
<gene>
    <name evidence="2" type="ORF">H6X83_12240</name>
</gene>
<organism evidence="2 3">
    <name type="scientific">Caproicibacterium amylolyticum</name>
    <dbReference type="NCBI Taxonomy" id="2766537"/>
    <lineage>
        <taxon>Bacteria</taxon>
        <taxon>Bacillati</taxon>
        <taxon>Bacillota</taxon>
        <taxon>Clostridia</taxon>
        <taxon>Eubacteriales</taxon>
        <taxon>Oscillospiraceae</taxon>
        <taxon>Caproicibacterium</taxon>
    </lineage>
</organism>
<name>A0A7G9WG69_9FIRM</name>
<evidence type="ECO:0000256" key="1">
    <source>
        <dbReference type="SAM" id="Phobius"/>
    </source>
</evidence>
<feature type="transmembrane region" description="Helical" evidence="1">
    <location>
        <begin position="90"/>
        <end position="111"/>
    </location>
</feature>
<dbReference type="RefSeq" id="WP_212506745.1">
    <property type="nucleotide sequence ID" value="NZ_CP060696.1"/>
</dbReference>
<dbReference type="KEGG" id="caml:H6X83_12240"/>
<keyword evidence="1" id="KW-1133">Transmembrane helix</keyword>
<protein>
    <submittedName>
        <fullName evidence="2">Uncharacterized protein</fullName>
    </submittedName>
</protein>
<sequence>MKDKIKACIYKHLYLFVLFIIIPIALLENRFSWFNKFINSNNVESNFSNLATISGTMIGFLITAMTIFFSMPKESQMMKEVLRYEHHKTFIYTIIFGTVAFGVTIILWLFGPQMLKIAVYSFIAGIAEIATTIYYLYNLIMGNFIDFLLHG</sequence>
<reference evidence="2 3" key="1">
    <citation type="submission" date="2020-08" db="EMBL/GenBank/DDBJ databases">
        <authorList>
            <person name="Ren C."/>
            <person name="Gu Y."/>
            <person name="Xu Y."/>
        </authorList>
    </citation>
    <scope>NUCLEOTIDE SEQUENCE [LARGE SCALE GENOMIC DNA]</scope>
    <source>
        <strain evidence="2 3">LBM18003</strain>
    </source>
</reference>
<keyword evidence="1" id="KW-0472">Membrane</keyword>
<dbReference type="Proteomes" id="UP000516046">
    <property type="component" value="Chromosome"/>
</dbReference>
<proteinExistence type="predicted"/>
<feature type="transmembrane region" description="Helical" evidence="1">
    <location>
        <begin position="47"/>
        <end position="69"/>
    </location>
</feature>
<keyword evidence="1" id="KW-0812">Transmembrane</keyword>
<feature type="transmembrane region" description="Helical" evidence="1">
    <location>
        <begin position="12"/>
        <end position="27"/>
    </location>
</feature>